<dbReference type="Proteomes" id="UP000813461">
    <property type="component" value="Unassembled WGS sequence"/>
</dbReference>
<evidence type="ECO:0000313" key="3">
    <source>
        <dbReference type="Proteomes" id="UP000813461"/>
    </source>
</evidence>
<proteinExistence type="predicted"/>
<accession>A0A8K0R7I8</accession>
<comment type="caution">
    <text evidence="2">The sequence shown here is derived from an EMBL/GenBank/DDBJ whole genome shotgun (WGS) entry which is preliminary data.</text>
</comment>
<dbReference type="EMBL" id="JAGMVJ010000008">
    <property type="protein sequence ID" value="KAH7088232.1"/>
    <property type="molecule type" value="Genomic_DNA"/>
</dbReference>
<keyword evidence="3" id="KW-1185">Reference proteome</keyword>
<sequence length="267" mass="29255">MLSVDRATPSSMTSTNIATSSQREPVDGTEAPRPRKHSAIVPAKRSRLDHGLGDKRQRAPPPSLRAIPASRLASIGTDAYSCFLSVPQPPHPKTAATPDRLFTIAQGSRCFIRYDTQTCCYDVADIVRYMRGPGMDDTIIHNCESFLLEHGQGDGLPLAFDRPVKADAVVLVAETCKFLEHLQPLISFSKSQTAQVQEYQCVHCDLRFVDADEDLQERHIATHLGGRISDVELTRCPVTGCNAVGNLGQGKMEAHLFNTRITDLSAT</sequence>
<feature type="region of interest" description="Disordered" evidence="1">
    <location>
        <begin position="1"/>
        <end position="64"/>
    </location>
</feature>
<reference evidence="2" key="1">
    <citation type="journal article" date="2021" name="Nat. Commun.">
        <title>Genetic determinants of endophytism in the Arabidopsis root mycobiome.</title>
        <authorList>
            <person name="Mesny F."/>
            <person name="Miyauchi S."/>
            <person name="Thiergart T."/>
            <person name="Pickel B."/>
            <person name="Atanasova L."/>
            <person name="Karlsson M."/>
            <person name="Huettel B."/>
            <person name="Barry K.W."/>
            <person name="Haridas S."/>
            <person name="Chen C."/>
            <person name="Bauer D."/>
            <person name="Andreopoulos W."/>
            <person name="Pangilinan J."/>
            <person name="LaButti K."/>
            <person name="Riley R."/>
            <person name="Lipzen A."/>
            <person name="Clum A."/>
            <person name="Drula E."/>
            <person name="Henrissat B."/>
            <person name="Kohler A."/>
            <person name="Grigoriev I.V."/>
            <person name="Martin F.M."/>
            <person name="Hacquard S."/>
        </authorList>
    </citation>
    <scope>NUCLEOTIDE SEQUENCE</scope>
    <source>
        <strain evidence="2">MPI-SDFR-AT-0120</strain>
    </source>
</reference>
<organism evidence="2 3">
    <name type="scientific">Paraphoma chrysanthemicola</name>
    <dbReference type="NCBI Taxonomy" id="798071"/>
    <lineage>
        <taxon>Eukaryota</taxon>
        <taxon>Fungi</taxon>
        <taxon>Dikarya</taxon>
        <taxon>Ascomycota</taxon>
        <taxon>Pezizomycotina</taxon>
        <taxon>Dothideomycetes</taxon>
        <taxon>Pleosporomycetidae</taxon>
        <taxon>Pleosporales</taxon>
        <taxon>Pleosporineae</taxon>
        <taxon>Phaeosphaeriaceae</taxon>
        <taxon>Paraphoma</taxon>
    </lineage>
</organism>
<dbReference type="AlphaFoldDB" id="A0A8K0R7I8"/>
<name>A0A8K0R7I8_9PLEO</name>
<gene>
    <name evidence="2" type="ORF">FB567DRAFT_579148</name>
</gene>
<feature type="compositionally biased region" description="Basic and acidic residues" evidence="1">
    <location>
        <begin position="24"/>
        <end position="33"/>
    </location>
</feature>
<evidence type="ECO:0000256" key="1">
    <source>
        <dbReference type="SAM" id="MobiDB-lite"/>
    </source>
</evidence>
<feature type="compositionally biased region" description="Polar residues" evidence="1">
    <location>
        <begin position="8"/>
        <end position="23"/>
    </location>
</feature>
<dbReference type="OrthoDB" id="10380479at2759"/>
<feature type="compositionally biased region" description="Basic and acidic residues" evidence="1">
    <location>
        <begin position="46"/>
        <end position="57"/>
    </location>
</feature>
<evidence type="ECO:0000313" key="2">
    <source>
        <dbReference type="EMBL" id="KAH7088232.1"/>
    </source>
</evidence>
<protein>
    <submittedName>
        <fullName evidence="2">Uncharacterized protein</fullName>
    </submittedName>
</protein>